<evidence type="ECO:0000313" key="4">
    <source>
        <dbReference type="Proteomes" id="UP000326857"/>
    </source>
</evidence>
<dbReference type="SUPFAM" id="SSF52317">
    <property type="entry name" value="Class I glutamine amidotransferase-like"/>
    <property type="match status" value="1"/>
</dbReference>
<feature type="chain" id="PRO_5022660329" description="ThuA-like domain-containing protein" evidence="1">
    <location>
        <begin position="17"/>
        <end position="269"/>
    </location>
</feature>
<proteinExistence type="predicted"/>
<evidence type="ECO:0000259" key="2">
    <source>
        <dbReference type="Pfam" id="PF06283"/>
    </source>
</evidence>
<evidence type="ECO:0000313" key="3">
    <source>
        <dbReference type="EMBL" id="VVT03771.1"/>
    </source>
</evidence>
<dbReference type="AlphaFoldDB" id="A0A5E7YAP7"/>
<dbReference type="RefSeq" id="WP_151990170.1">
    <property type="nucleotide sequence ID" value="NZ_LR701528.1"/>
</dbReference>
<feature type="domain" description="ThuA-like" evidence="2">
    <location>
        <begin position="42"/>
        <end position="261"/>
    </location>
</feature>
<protein>
    <recommendedName>
        <fullName evidence="2">ThuA-like domain-containing protein</fullName>
    </recommendedName>
</protein>
<accession>A0A5E7YAP7</accession>
<gene>
    <name evidence="3" type="ORF">SPHINGO391_350546</name>
</gene>
<dbReference type="InterPro" id="IPR029062">
    <property type="entry name" value="Class_I_gatase-like"/>
</dbReference>
<evidence type="ECO:0000256" key="1">
    <source>
        <dbReference type="SAM" id="SignalP"/>
    </source>
</evidence>
<sequence length="269" mass="29364">MHKMLALIALLTMAQAAPNPHLPAATYDSVAPVLPRGLRNAVLIVSKTNGWRHIEHIPHSNIVLADIAESLGRASYATENAAIFNDEQLQHFSVVVLNSASGDFLRPEQRAAFARFVGRGGGVVALHAAGDDSHTDAWYTDTIIGTKFTGHPGGSDQFQRARILVDRPDHPVMAGVTLPWSPVDEWYAFDTDPAARGMTVLARIDEASYRPGAKLAMGRHPVIWTNPATKGRVVYAALGHAPKAYDDPNYRRILVNAIRWAGRSTTRPR</sequence>
<organism evidence="3 4">
    <name type="scientific">Sphingomonas aurantiaca</name>
    <dbReference type="NCBI Taxonomy" id="185949"/>
    <lineage>
        <taxon>Bacteria</taxon>
        <taxon>Pseudomonadati</taxon>
        <taxon>Pseudomonadota</taxon>
        <taxon>Alphaproteobacteria</taxon>
        <taxon>Sphingomonadales</taxon>
        <taxon>Sphingomonadaceae</taxon>
        <taxon>Sphingomonas</taxon>
    </lineage>
</organism>
<reference evidence="3 4" key="1">
    <citation type="submission" date="2019-09" db="EMBL/GenBank/DDBJ databases">
        <authorList>
            <person name="Dittami M. S."/>
        </authorList>
    </citation>
    <scope>NUCLEOTIDE SEQUENCE [LARGE SCALE GENOMIC DNA]</scope>
    <source>
        <strain evidence="3">SPHINGO391</strain>
    </source>
</reference>
<name>A0A5E7YAP7_9SPHN</name>
<keyword evidence="1" id="KW-0732">Signal</keyword>
<dbReference type="InterPro" id="IPR029010">
    <property type="entry name" value="ThuA-like"/>
</dbReference>
<dbReference type="PANTHER" id="PTHR40469">
    <property type="entry name" value="SECRETED GLYCOSYL HYDROLASE"/>
    <property type="match status" value="1"/>
</dbReference>
<dbReference type="PANTHER" id="PTHR40469:SF2">
    <property type="entry name" value="GALACTOSE-BINDING DOMAIN-LIKE SUPERFAMILY PROTEIN"/>
    <property type="match status" value="1"/>
</dbReference>
<dbReference type="Gene3D" id="3.40.50.880">
    <property type="match status" value="1"/>
</dbReference>
<dbReference type="Pfam" id="PF06283">
    <property type="entry name" value="ThuA"/>
    <property type="match status" value="1"/>
</dbReference>
<feature type="signal peptide" evidence="1">
    <location>
        <begin position="1"/>
        <end position="16"/>
    </location>
</feature>
<dbReference type="Proteomes" id="UP000326857">
    <property type="component" value="Unassembled WGS sequence"/>
</dbReference>
<dbReference type="EMBL" id="CABVLI010000029">
    <property type="protein sequence ID" value="VVT03771.1"/>
    <property type="molecule type" value="Genomic_DNA"/>
</dbReference>